<proteinExistence type="predicted"/>
<accession>A0A060ZBP5</accession>
<evidence type="ECO:0000313" key="2">
    <source>
        <dbReference type="Proteomes" id="UP000193380"/>
    </source>
</evidence>
<dbReference type="PaxDb" id="8022-A0A060ZBP5"/>
<dbReference type="Proteomes" id="UP000193380">
    <property type="component" value="Unassembled WGS sequence"/>
</dbReference>
<gene>
    <name evidence="1" type="ORF">GSONMT00022251001</name>
</gene>
<reference evidence="1" key="1">
    <citation type="journal article" date="2014" name="Nat. Commun.">
        <title>The rainbow trout genome provides novel insights into evolution after whole-genome duplication in vertebrates.</title>
        <authorList>
            <person name="Berthelot C."/>
            <person name="Brunet F."/>
            <person name="Chalopin D."/>
            <person name="Juanchich A."/>
            <person name="Bernard M."/>
            <person name="Noel B."/>
            <person name="Bento P."/>
            <person name="Da Silva C."/>
            <person name="Labadie K."/>
            <person name="Alberti A."/>
            <person name="Aury J.M."/>
            <person name="Louis A."/>
            <person name="Dehais P."/>
            <person name="Bardou P."/>
            <person name="Montfort J."/>
            <person name="Klopp C."/>
            <person name="Cabau C."/>
            <person name="Gaspin C."/>
            <person name="Thorgaard G.H."/>
            <person name="Boussaha M."/>
            <person name="Quillet E."/>
            <person name="Guyomard R."/>
            <person name="Galiana D."/>
            <person name="Bobe J."/>
            <person name="Volff J.N."/>
            <person name="Genet C."/>
            <person name="Wincker P."/>
            <person name="Jaillon O."/>
            <person name="Roest Crollius H."/>
            <person name="Guiguen Y."/>
        </authorList>
    </citation>
    <scope>NUCLEOTIDE SEQUENCE [LARGE SCALE GENOMIC DNA]</scope>
</reference>
<reference evidence="1" key="2">
    <citation type="submission" date="2014-03" db="EMBL/GenBank/DDBJ databases">
        <authorList>
            <person name="Genoscope - CEA"/>
        </authorList>
    </citation>
    <scope>NUCLEOTIDE SEQUENCE</scope>
</reference>
<dbReference type="EMBL" id="FR943430">
    <property type="protein sequence ID" value="CDQ99124.1"/>
    <property type="molecule type" value="Genomic_DNA"/>
</dbReference>
<protein>
    <submittedName>
        <fullName evidence="1">Uncharacterized protein</fullName>
    </submittedName>
</protein>
<organism evidence="1 2">
    <name type="scientific">Oncorhynchus mykiss</name>
    <name type="common">Rainbow trout</name>
    <name type="synonym">Salmo gairdneri</name>
    <dbReference type="NCBI Taxonomy" id="8022"/>
    <lineage>
        <taxon>Eukaryota</taxon>
        <taxon>Metazoa</taxon>
        <taxon>Chordata</taxon>
        <taxon>Craniata</taxon>
        <taxon>Vertebrata</taxon>
        <taxon>Euteleostomi</taxon>
        <taxon>Actinopterygii</taxon>
        <taxon>Neopterygii</taxon>
        <taxon>Teleostei</taxon>
        <taxon>Protacanthopterygii</taxon>
        <taxon>Salmoniformes</taxon>
        <taxon>Salmonidae</taxon>
        <taxon>Salmoninae</taxon>
        <taxon>Oncorhynchus</taxon>
    </lineage>
</organism>
<dbReference type="AlphaFoldDB" id="A0A060ZBP5"/>
<sequence>MSTKIIVLCKKCPFIRRGV</sequence>
<evidence type="ECO:0000313" key="1">
    <source>
        <dbReference type="EMBL" id="CDQ99124.1"/>
    </source>
</evidence>
<name>A0A060ZBP5_ONCMY</name>